<keyword evidence="2" id="KW-1185">Reference proteome</keyword>
<sequence>MEIKISNKLVEQIGDIFSKQLGEQFVDINLQFCLNFLYIISNCSFICS</sequence>
<name>W7JQ44_PLAFO</name>
<dbReference type="EMBL" id="KE123862">
    <property type="protein sequence ID" value="EWC86876.1"/>
    <property type="molecule type" value="Genomic_DNA"/>
</dbReference>
<dbReference type="Proteomes" id="UP000030673">
    <property type="component" value="Unassembled WGS sequence"/>
</dbReference>
<gene>
    <name evidence="1" type="ORF">PFNF54_04429</name>
</gene>
<accession>W7JQ44</accession>
<organism evidence="1 2">
    <name type="scientific">Plasmodium falciparum (isolate NF54)</name>
    <dbReference type="NCBI Taxonomy" id="5843"/>
    <lineage>
        <taxon>Eukaryota</taxon>
        <taxon>Sar</taxon>
        <taxon>Alveolata</taxon>
        <taxon>Apicomplexa</taxon>
        <taxon>Aconoidasida</taxon>
        <taxon>Haemosporida</taxon>
        <taxon>Plasmodiidae</taxon>
        <taxon>Plasmodium</taxon>
        <taxon>Plasmodium (Laverania)</taxon>
    </lineage>
</organism>
<protein>
    <submittedName>
        <fullName evidence="1">Uncharacterized protein</fullName>
    </submittedName>
</protein>
<proteinExistence type="predicted"/>
<evidence type="ECO:0000313" key="1">
    <source>
        <dbReference type="EMBL" id="EWC86876.1"/>
    </source>
</evidence>
<reference evidence="1 2" key="1">
    <citation type="submission" date="2013-02" db="EMBL/GenBank/DDBJ databases">
        <title>The Genome Sequence of Plasmodium falciparum NF54.</title>
        <authorList>
            <consortium name="The Broad Institute Genome Sequencing Platform"/>
            <consortium name="The Broad Institute Genome Sequencing Center for Infectious Disease"/>
            <person name="Neafsey D."/>
            <person name="Cheeseman I."/>
            <person name="Volkman S."/>
            <person name="Adams J."/>
            <person name="Walker B."/>
            <person name="Young S.K."/>
            <person name="Zeng Q."/>
            <person name="Gargeya S."/>
            <person name="Fitzgerald M."/>
            <person name="Haas B."/>
            <person name="Abouelleil A."/>
            <person name="Alvarado L."/>
            <person name="Arachchi H.M."/>
            <person name="Berlin A.M."/>
            <person name="Chapman S.B."/>
            <person name="Dewar J."/>
            <person name="Goldberg J."/>
            <person name="Griggs A."/>
            <person name="Gujja S."/>
            <person name="Hansen M."/>
            <person name="Howarth C."/>
            <person name="Imamovic A."/>
            <person name="Larimer J."/>
            <person name="McCowan C."/>
            <person name="Murphy C."/>
            <person name="Neiman D."/>
            <person name="Pearson M."/>
            <person name="Priest M."/>
            <person name="Roberts A."/>
            <person name="Saif S."/>
            <person name="Shea T."/>
            <person name="Sisk P."/>
            <person name="Sykes S."/>
            <person name="Wortman J."/>
            <person name="Nusbaum C."/>
            <person name="Birren B."/>
        </authorList>
    </citation>
    <scope>NUCLEOTIDE SEQUENCE [LARGE SCALE GENOMIC DNA]</scope>
    <source>
        <strain evidence="1 2">NF54</strain>
    </source>
</reference>
<evidence type="ECO:0000313" key="2">
    <source>
        <dbReference type="Proteomes" id="UP000030673"/>
    </source>
</evidence>
<dbReference type="AlphaFoldDB" id="W7JQ44"/>